<dbReference type="PROSITE" id="PS51186">
    <property type="entry name" value="GNAT"/>
    <property type="match status" value="1"/>
</dbReference>
<reference evidence="2 3" key="1">
    <citation type="journal article" date="2021" name="Int. J. Syst. Evol. Microbiol.">
        <title>Reticulibacter mediterranei gen. nov., sp. nov., within the new family Reticulibacteraceae fam. nov., and Ktedonospora formicarum gen. nov., sp. nov., Ktedonobacter robiniae sp. nov., Dictyobacter formicarum sp. nov. and Dictyobacter arantiisoli sp. nov., belonging to the class Ktedonobacteria.</title>
        <authorList>
            <person name="Yabe S."/>
            <person name="Zheng Y."/>
            <person name="Wang C.M."/>
            <person name="Sakai Y."/>
            <person name="Abe K."/>
            <person name="Yokota A."/>
            <person name="Donadio S."/>
            <person name="Cavaletti L."/>
            <person name="Monciardini P."/>
        </authorList>
    </citation>
    <scope>NUCLEOTIDE SEQUENCE [LARGE SCALE GENOMIC DNA]</scope>
    <source>
        <strain evidence="2 3">SOSP1-30</strain>
    </source>
</reference>
<comment type="caution">
    <text evidence="2">The sequence shown here is derived from an EMBL/GenBank/DDBJ whole genome shotgun (WGS) entry which is preliminary data.</text>
</comment>
<organism evidence="2 3">
    <name type="scientific">Ktedonobacter robiniae</name>
    <dbReference type="NCBI Taxonomy" id="2778365"/>
    <lineage>
        <taxon>Bacteria</taxon>
        <taxon>Bacillati</taxon>
        <taxon>Chloroflexota</taxon>
        <taxon>Ktedonobacteria</taxon>
        <taxon>Ktedonobacterales</taxon>
        <taxon>Ktedonobacteraceae</taxon>
        <taxon>Ktedonobacter</taxon>
    </lineage>
</organism>
<keyword evidence="3" id="KW-1185">Reference proteome</keyword>
<gene>
    <name evidence="2" type="ORF">KSB_17640</name>
</gene>
<dbReference type="InterPro" id="IPR016181">
    <property type="entry name" value="Acyl_CoA_acyltransferase"/>
</dbReference>
<dbReference type="Proteomes" id="UP000654345">
    <property type="component" value="Unassembled WGS sequence"/>
</dbReference>
<accession>A0ABQ3UKR1</accession>
<dbReference type="EMBL" id="BNJG01000001">
    <property type="protein sequence ID" value="GHO53289.1"/>
    <property type="molecule type" value="Genomic_DNA"/>
</dbReference>
<name>A0ABQ3UKR1_9CHLR</name>
<evidence type="ECO:0000313" key="3">
    <source>
        <dbReference type="Proteomes" id="UP000654345"/>
    </source>
</evidence>
<dbReference type="Pfam" id="PF00583">
    <property type="entry name" value="Acetyltransf_1"/>
    <property type="match status" value="1"/>
</dbReference>
<dbReference type="SUPFAM" id="SSF55729">
    <property type="entry name" value="Acyl-CoA N-acyltransferases (Nat)"/>
    <property type="match status" value="1"/>
</dbReference>
<evidence type="ECO:0000259" key="1">
    <source>
        <dbReference type="PROSITE" id="PS51186"/>
    </source>
</evidence>
<feature type="domain" description="N-acetyltransferase" evidence="1">
    <location>
        <begin position="1"/>
        <end position="179"/>
    </location>
</feature>
<protein>
    <submittedName>
        <fullName evidence="2">Acetyltransferase</fullName>
    </submittedName>
</protein>
<dbReference type="InterPro" id="IPR000182">
    <property type="entry name" value="GNAT_dom"/>
</dbReference>
<dbReference type="Gene3D" id="3.40.630.30">
    <property type="match status" value="1"/>
</dbReference>
<evidence type="ECO:0000313" key="2">
    <source>
        <dbReference type="EMBL" id="GHO53289.1"/>
    </source>
</evidence>
<dbReference type="RefSeq" id="WP_201370137.1">
    <property type="nucleotide sequence ID" value="NZ_BNJG01000001.1"/>
</dbReference>
<proteinExistence type="predicted"/>
<sequence>MRIRLLTLGPQEIKYWTEQILDVYRQAFEAPPYNTQEEGVQSFGLVLPRHSLRSGFRFHAAYDEEAQRIAGFIYGYTSRPGQWWHDTIRGAMPHAMACEWFQDTLELVELAVQPGAQGCGLGGWLHDILLQNTPHRTALLSTYDGETNGMQLYRKRGWLPLLPHFYFPGGDKPMSIMGRQLR</sequence>